<evidence type="ECO:0000313" key="3">
    <source>
        <dbReference type="Proteomes" id="UP000824469"/>
    </source>
</evidence>
<keyword evidence="3" id="KW-1185">Reference proteome</keyword>
<gene>
    <name evidence="2" type="ORF">KI387_029027</name>
</gene>
<protein>
    <submittedName>
        <fullName evidence="2">Uncharacterized protein</fullName>
    </submittedName>
</protein>
<dbReference type="Proteomes" id="UP000824469">
    <property type="component" value="Unassembled WGS sequence"/>
</dbReference>
<comment type="caution">
    <text evidence="2">The sequence shown here is derived from an EMBL/GenBank/DDBJ whole genome shotgun (WGS) entry which is preliminary data.</text>
</comment>
<proteinExistence type="predicted"/>
<feature type="non-terminal residue" evidence="2">
    <location>
        <position position="181"/>
    </location>
</feature>
<dbReference type="EMBL" id="JAHRHJ020000010">
    <property type="protein sequence ID" value="KAH9297345.1"/>
    <property type="molecule type" value="Genomic_DNA"/>
</dbReference>
<name>A0AA38CBN4_TAXCH</name>
<sequence>FFSDRKMSSNRKITPVIKFNHSFPVEVIGTVIKKSMMCPDLHQSHGSLPSEPSSCVEKMQVNSMFEYSFIHAQKDKWQTVDNVDTNVQAKISNRLYLPSHKMEEWKDNDTIALILSSPKKQDSSEFTLRRGNSPQYSPIKVHGAVKVNACQYEYKCKSTKAKKSGITPEKKIGGGLRKDQG</sequence>
<organism evidence="2 3">
    <name type="scientific">Taxus chinensis</name>
    <name type="common">Chinese yew</name>
    <name type="synonym">Taxus wallichiana var. chinensis</name>
    <dbReference type="NCBI Taxonomy" id="29808"/>
    <lineage>
        <taxon>Eukaryota</taxon>
        <taxon>Viridiplantae</taxon>
        <taxon>Streptophyta</taxon>
        <taxon>Embryophyta</taxon>
        <taxon>Tracheophyta</taxon>
        <taxon>Spermatophyta</taxon>
        <taxon>Pinopsida</taxon>
        <taxon>Pinidae</taxon>
        <taxon>Conifers II</taxon>
        <taxon>Cupressales</taxon>
        <taxon>Taxaceae</taxon>
        <taxon>Taxus</taxon>
    </lineage>
</organism>
<accession>A0AA38CBN4</accession>
<reference evidence="2 3" key="1">
    <citation type="journal article" date="2021" name="Nat. Plants">
        <title>The Taxus genome provides insights into paclitaxel biosynthesis.</title>
        <authorList>
            <person name="Xiong X."/>
            <person name="Gou J."/>
            <person name="Liao Q."/>
            <person name="Li Y."/>
            <person name="Zhou Q."/>
            <person name="Bi G."/>
            <person name="Li C."/>
            <person name="Du R."/>
            <person name="Wang X."/>
            <person name="Sun T."/>
            <person name="Guo L."/>
            <person name="Liang H."/>
            <person name="Lu P."/>
            <person name="Wu Y."/>
            <person name="Zhang Z."/>
            <person name="Ro D.K."/>
            <person name="Shang Y."/>
            <person name="Huang S."/>
            <person name="Yan J."/>
        </authorList>
    </citation>
    <scope>NUCLEOTIDE SEQUENCE [LARGE SCALE GENOMIC DNA]</scope>
    <source>
        <strain evidence="2">Ta-2019</strain>
    </source>
</reference>
<evidence type="ECO:0000313" key="2">
    <source>
        <dbReference type="EMBL" id="KAH9297345.1"/>
    </source>
</evidence>
<feature type="non-terminal residue" evidence="2">
    <location>
        <position position="1"/>
    </location>
</feature>
<evidence type="ECO:0000256" key="1">
    <source>
        <dbReference type="SAM" id="MobiDB-lite"/>
    </source>
</evidence>
<feature type="compositionally biased region" description="Basic and acidic residues" evidence="1">
    <location>
        <begin position="168"/>
        <end position="181"/>
    </location>
</feature>
<dbReference type="AlphaFoldDB" id="A0AA38CBN4"/>
<feature type="region of interest" description="Disordered" evidence="1">
    <location>
        <begin position="162"/>
        <end position="181"/>
    </location>
</feature>